<feature type="site" description="Important for catalytic activity" evidence="7">
    <location>
        <position position="213"/>
    </location>
</feature>
<feature type="active site" description="Proton donor/acceptor" evidence="5">
    <location>
        <position position="141"/>
    </location>
</feature>
<feature type="site" description="Transition state stabilizer" evidence="7">
    <location>
        <position position="143"/>
    </location>
</feature>
<feature type="binding site" evidence="6">
    <location>
        <position position="243"/>
    </location>
    <ligand>
        <name>Mg(2+)</name>
        <dbReference type="ChEBI" id="CHEBI:18420"/>
        <label>1</label>
    </ligand>
</feature>
<evidence type="ECO:0000259" key="8">
    <source>
        <dbReference type="Pfam" id="PF03372"/>
    </source>
</evidence>
<dbReference type="GO" id="GO:0008311">
    <property type="term" value="F:double-stranded DNA 3'-5' DNA exonuclease activity"/>
    <property type="evidence" value="ECO:0007669"/>
    <property type="project" value="InterPro"/>
</dbReference>
<comment type="cofactor">
    <cofactor evidence="6">
        <name>Mg(2+)</name>
        <dbReference type="ChEBI" id="CHEBI:18420"/>
    </cofactor>
    <cofactor evidence="6">
        <name>Mn(2+)</name>
        <dbReference type="ChEBI" id="CHEBI:29035"/>
    </cofactor>
    <text evidence="6">Probably binds two magnesium or manganese ions per subunit.</text>
</comment>
<keyword evidence="3" id="KW-0378">Hydrolase</keyword>
<keyword evidence="6" id="KW-0464">Manganese</keyword>
<evidence type="ECO:0000256" key="7">
    <source>
        <dbReference type="PIRSR" id="PIRSR604808-3"/>
    </source>
</evidence>
<accession>A0A2W5SQR7</accession>
<dbReference type="PANTHER" id="PTHR43250:SF2">
    <property type="entry name" value="EXODEOXYRIBONUCLEASE III"/>
    <property type="match status" value="1"/>
</dbReference>
<dbReference type="GO" id="GO:0046872">
    <property type="term" value="F:metal ion binding"/>
    <property type="evidence" value="ECO:0007669"/>
    <property type="project" value="UniProtKB-KW"/>
</dbReference>
<evidence type="ECO:0000313" key="9">
    <source>
        <dbReference type="EMBL" id="PZR05559.1"/>
    </source>
</evidence>
<dbReference type="Pfam" id="PF03372">
    <property type="entry name" value="Exo_endo_phos"/>
    <property type="match status" value="1"/>
</dbReference>
<evidence type="ECO:0000256" key="1">
    <source>
        <dbReference type="ARBA" id="ARBA00007092"/>
    </source>
</evidence>
<evidence type="ECO:0000256" key="4">
    <source>
        <dbReference type="ARBA" id="ARBA00022842"/>
    </source>
</evidence>
<evidence type="ECO:0000256" key="6">
    <source>
        <dbReference type="PIRSR" id="PIRSR604808-2"/>
    </source>
</evidence>
<dbReference type="GO" id="GO:0003677">
    <property type="term" value="F:DNA binding"/>
    <property type="evidence" value="ECO:0007669"/>
    <property type="project" value="InterPro"/>
</dbReference>
<evidence type="ECO:0000256" key="5">
    <source>
        <dbReference type="PIRSR" id="PIRSR604808-1"/>
    </source>
</evidence>
<dbReference type="InterPro" id="IPR020847">
    <property type="entry name" value="AP_endonuclease_F1_BS"/>
</dbReference>
<dbReference type="Proteomes" id="UP000249061">
    <property type="component" value="Unassembled WGS sequence"/>
</dbReference>
<feature type="active site" evidence="5">
    <location>
        <position position="103"/>
    </location>
</feature>
<dbReference type="CDD" id="cd09086">
    <property type="entry name" value="ExoIII-like_AP-endo"/>
    <property type="match status" value="1"/>
</dbReference>
<gene>
    <name evidence="9" type="primary">xth</name>
    <name evidence="9" type="ORF">DI536_32095</name>
</gene>
<dbReference type="SUPFAM" id="SSF56219">
    <property type="entry name" value="DNase I-like"/>
    <property type="match status" value="1"/>
</dbReference>
<evidence type="ECO:0000313" key="10">
    <source>
        <dbReference type="Proteomes" id="UP000249061"/>
    </source>
</evidence>
<evidence type="ECO:0000256" key="3">
    <source>
        <dbReference type="ARBA" id="ARBA00022801"/>
    </source>
</evidence>
<feature type="active site" description="Proton acceptor" evidence="5">
    <location>
        <position position="243"/>
    </location>
</feature>
<dbReference type="PROSITE" id="PS00726">
    <property type="entry name" value="AP_NUCLEASE_F1_1"/>
    <property type="match status" value="1"/>
</dbReference>
<feature type="binding site" evidence="6">
    <location>
        <position position="7"/>
    </location>
    <ligand>
        <name>Mg(2+)</name>
        <dbReference type="ChEBI" id="CHEBI:18420"/>
        <label>1</label>
    </ligand>
</feature>
<comment type="caution">
    <text evidence="9">The sequence shown here is derived from an EMBL/GenBank/DDBJ whole genome shotgun (WGS) entry which is preliminary data.</text>
</comment>
<dbReference type="PANTHER" id="PTHR43250">
    <property type="entry name" value="EXODEOXYRIBONUCLEASE III"/>
    <property type="match status" value="1"/>
</dbReference>
<feature type="site" description="Interaction with DNA substrate" evidence="7">
    <location>
        <position position="243"/>
    </location>
</feature>
<dbReference type="PROSITE" id="PS51435">
    <property type="entry name" value="AP_NUCLEASE_F1_4"/>
    <property type="match status" value="1"/>
</dbReference>
<feature type="binding site" evidence="6">
    <location>
        <position position="242"/>
    </location>
    <ligand>
        <name>Mg(2+)</name>
        <dbReference type="ChEBI" id="CHEBI:18420"/>
        <label>1</label>
    </ligand>
</feature>
<dbReference type="InterPro" id="IPR005135">
    <property type="entry name" value="Endo/exonuclease/phosphatase"/>
</dbReference>
<dbReference type="InterPro" id="IPR004808">
    <property type="entry name" value="AP_endonuc_1"/>
</dbReference>
<dbReference type="GO" id="GO:0004519">
    <property type="term" value="F:endonuclease activity"/>
    <property type="evidence" value="ECO:0007669"/>
    <property type="project" value="InterPro"/>
</dbReference>
<name>A0A2W5SQR7_9BACT</name>
<keyword evidence="2 6" id="KW-0479">Metal-binding</keyword>
<feature type="domain" description="Endonuclease/exonuclease/phosphatase" evidence="8">
    <location>
        <begin position="4"/>
        <end position="243"/>
    </location>
</feature>
<dbReference type="InterPro" id="IPR036691">
    <property type="entry name" value="Endo/exonu/phosph_ase_sf"/>
</dbReference>
<comment type="similarity">
    <text evidence="1">Belongs to the DNA repair enzymes AP/ExoA family.</text>
</comment>
<dbReference type="NCBIfam" id="TIGR00633">
    <property type="entry name" value="xth"/>
    <property type="match status" value="1"/>
</dbReference>
<protein>
    <submittedName>
        <fullName evidence="9">Exodeoxyribonuclease III</fullName>
    </submittedName>
</protein>
<proteinExistence type="inferred from homology"/>
<keyword evidence="4 6" id="KW-0460">Magnesium</keyword>
<dbReference type="InterPro" id="IPR037493">
    <property type="entry name" value="ExoIII-like"/>
</dbReference>
<feature type="binding site" evidence="6">
    <location>
        <position position="141"/>
    </location>
    <ligand>
        <name>Mg(2+)</name>
        <dbReference type="ChEBI" id="CHEBI:18420"/>
        <label>1</label>
    </ligand>
</feature>
<feature type="binding site" evidence="6">
    <location>
        <position position="34"/>
    </location>
    <ligand>
        <name>Mg(2+)</name>
        <dbReference type="ChEBI" id="CHEBI:18420"/>
        <label>1</label>
    </ligand>
</feature>
<feature type="binding site" evidence="6">
    <location>
        <position position="143"/>
    </location>
    <ligand>
        <name>Mg(2+)</name>
        <dbReference type="ChEBI" id="CHEBI:18420"/>
        <label>1</label>
    </ligand>
</feature>
<sequence length="251" mass="28464">MKIATWNINSVRARLERLVDYLKTRSPDVLCLQELKCTDEQFPHDDVKALGYHVETFGQKTYNGVAILSKAPIAHVARGMGDGDEQSRIIAGTTFGVRVVGVYAPNGQSLTSPAYEYKLEWYARLSRWLRTATRPLLVCGDFNVAPHDMDTWDPALWQGQVLASPKEREAFAAMNTHNALIDLFRAKHPEEGRFSWWDYRAGAFHKNQGLRIDHLLVTEDLVKRCTAVEIDRDARKGKQPSDHAPVWAEFA</sequence>
<evidence type="ECO:0000256" key="2">
    <source>
        <dbReference type="ARBA" id="ARBA00022723"/>
    </source>
</evidence>
<reference evidence="9 10" key="1">
    <citation type="submission" date="2017-08" db="EMBL/GenBank/DDBJ databases">
        <title>Infants hospitalized years apart are colonized by the same room-sourced microbial strains.</title>
        <authorList>
            <person name="Brooks B."/>
            <person name="Olm M.R."/>
            <person name="Firek B.A."/>
            <person name="Baker R."/>
            <person name="Thomas B.C."/>
            <person name="Morowitz M.J."/>
            <person name="Banfield J.F."/>
        </authorList>
    </citation>
    <scope>NUCLEOTIDE SEQUENCE [LARGE SCALE GENOMIC DNA]</scope>
    <source>
        <strain evidence="9">S2_003_000_R2_14</strain>
    </source>
</reference>
<dbReference type="AlphaFoldDB" id="A0A2W5SQR7"/>
<dbReference type="EMBL" id="QFQP01000044">
    <property type="protein sequence ID" value="PZR05559.1"/>
    <property type="molecule type" value="Genomic_DNA"/>
</dbReference>
<dbReference type="Gene3D" id="3.60.10.10">
    <property type="entry name" value="Endonuclease/exonuclease/phosphatase"/>
    <property type="match status" value="1"/>
</dbReference>
<dbReference type="NCBIfam" id="TIGR00195">
    <property type="entry name" value="exoDNase_III"/>
    <property type="match status" value="1"/>
</dbReference>
<organism evidence="9 10">
    <name type="scientific">Archangium gephyra</name>
    <dbReference type="NCBI Taxonomy" id="48"/>
    <lineage>
        <taxon>Bacteria</taxon>
        <taxon>Pseudomonadati</taxon>
        <taxon>Myxococcota</taxon>
        <taxon>Myxococcia</taxon>
        <taxon>Myxococcales</taxon>
        <taxon>Cystobacterineae</taxon>
        <taxon>Archangiaceae</taxon>
        <taxon>Archangium</taxon>
    </lineage>
</organism>
<dbReference type="GO" id="GO:0006281">
    <property type="term" value="P:DNA repair"/>
    <property type="evidence" value="ECO:0007669"/>
    <property type="project" value="InterPro"/>
</dbReference>